<dbReference type="Proteomes" id="UP000039865">
    <property type="component" value="Unassembled WGS sequence"/>
</dbReference>
<sequence length="561" mass="66695">MKDYECIFQGTTSIDSNQVKVPGLFNLEEVIIPRKPDVYSTKNSSVILNDKLSTQSEVTRNQQYRTESFKHMNNSLLRPLLNERPPTNNYEKEVSIEIISDVVIMDRLETQNGDQGSMVQKELQLSRMDDSLKYSQFIHLTSNKDRHKVYKQHLREGKREGLMIRPDNQQPFMIKILKGKLRLLTNFGEISQSYFAKVQNNSAVIQDIQYTQIDPITEKKLVGISKRIDFNRKFERSDLSLLIIKYDGLIGMFDKVDITSENQQLIVRPGLSKLLKILHQQFQIVIYIQQDSQEKYKLMKQHARTYKCSIRAKEIFFDGIYKSYNKWQTNYSQILVDFETPRERDNVYILEALNLTDLDRESIEVQRILDMQVNSEFEITRIFLPHIQIFNDYKNNNICLKMIAEYIQTLFQENEDSDIVMRDTAELKAMRIKAGKQFLPHYKLPEYVMLTLDERPLMDTGTYNRLLMQNTYIQQQISFYKTKFENRVKSRESQSKLIETMQKQRIYEKQIIYLCYQDSEQFQKIYNNGNKLQLDEYSTVTRQKDECDIFKEILRKKMRQI</sequence>
<keyword evidence="2" id="KW-1185">Reference proteome</keyword>
<proteinExistence type="predicted"/>
<dbReference type="AlphaFoldDB" id="A0A078AA08"/>
<gene>
    <name evidence="1" type="primary">Contig1135.g1234</name>
    <name evidence="1" type="ORF">STYLEM_6617</name>
</gene>
<dbReference type="InParanoid" id="A0A078AA08"/>
<evidence type="ECO:0000313" key="2">
    <source>
        <dbReference type="Proteomes" id="UP000039865"/>
    </source>
</evidence>
<name>A0A078AA08_STYLE</name>
<accession>A0A078AA08</accession>
<protein>
    <submittedName>
        <fullName evidence="1">Uncharacterized protein</fullName>
    </submittedName>
</protein>
<reference evidence="1 2" key="1">
    <citation type="submission" date="2014-06" db="EMBL/GenBank/DDBJ databases">
        <authorList>
            <person name="Swart Estienne"/>
        </authorList>
    </citation>
    <scope>NUCLEOTIDE SEQUENCE [LARGE SCALE GENOMIC DNA]</scope>
    <source>
        <strain evidence="1 2">130c</strain>
    </source>
</reference>
<organism evidence="1 2">
    <name type="scientific">Stylonychia lemnae</name>
    <name type="common">Ciliate</name>
    <dbReference type="NCBI Taxonomy" id="5949"/>
    <lineage>
        <taxon>Eukaryota</taxon>
        <taxon>Sar</taxon>
        <taxon>Alveolata</taxon>
        <taxon>Ciliophora</taxon>
        <taxon>Intramacronucleata</taxon>
        <taxon>Spirotrichea</taxon>
        <taxon>Stichotrichia</taxon>
        <taxon>Sporadotrichida</taxon>
        <taxon>Oxytrichidae</taxon>
        <taxon>Stylonychinae</taxon>
        <taxon>Stylonychia</taxon>
    </lineage>
</organism>
<dbReference type="EMBL" id="CCKQ01006342">
    <property type="protein sequence ID" value="CDW77653.1"/>
    <property type="molecule type" value="Genomic_DNA"/>
</dbReference>
<evidence type="ECO:0000313" key="1">
    <source>
        <dbReference type="EMBL" id="CDW77653.1"/>
    </source>
</evidence>